<gene>
    <name evidence="2" type="primary">rpoC2</name>
    <name evidence="2" type="ORF">DAT39_019259</name>
</gene>
<dbReference type="EMBL" id="QNUK01000620">
    <property type="protein sequence ID" value="KAF5891040.1"/>
    <property type="molecule type" value="Genomic_DNA"/>
</dbReference>
<organism evidence="2 3">
    <name type="scientific">Clarias magur</name>
    <name type="common">Asian catfish</name>
    <name type="synonym">Macropteronotus magur</name>
    <dbReference type="NCBI Taxonomy" id="1594786"/>
    <lineage>
        <taxon>Eukaryota</taxon>
        <taxon>Metazoa</taxon>
        <taxon>Chordata</taxon>
        <taxon>Craniata</taxon>
        <taxon>Vertebrata</taxon>
        <taxon>Euteleostomi</taxon>
        <taxon>Actinopterygii</taxon>
        <taxon>Neopterygii</taxon>
        <taxon>Teleostei</taxon>
        <taxon>Ostariophysi</taxon>
        <taxon>Siluriformes</taxon>
        <taxon>Clariidae</taxon>
        <taxon>Clarias</taxon>
    </lineage>
</organism>
<proteinExistence type="predicted"/>
<accession>A0A8J4T8U5</accession>
<protein>
    <submittedName>
        <fullName evidence="2">DNA-directed RNA polymerase subunit beta</fullName>
    </submittedName>
</protein>
<keyword evidence="2" id="KW-0804">Transcription</keyword>
<evidence type="ECO:0000256" key="1">
    <source>
        <dbReference type="SAM" id="MobiDB-lite"/>
    </source>
</evidence>
<feature type="non-terminal residue" evidence="2">
    <location>
        <position position="1"/>
    </location>
</feature>
<keyword evidence="3" id="KW-1185">Reference proteome</keyword>
<keyword evidence="2" id="KW-0240">DNA-directed RNA polymerase</keyword>
<sequence length="86" mass="9669">MRRARAQGNPSPQFPRNQESVRGEGAVMQFFFERLGAGGMVQSRSEAVWYRKWVSGIRYSGPSIEPYVTPVVSLYGADMDDRHAST</sequence>
<dbReference type="Proteomes" id="UP000727407">
    <property type="component" value="Unassembled WGS sequence"/>
</dbReference>
<dbReference type="GO" id="GO:0000428">
    <property type="term" value="C:DNA-directed RNA polymerase complex"/>
    <property type="evidence" value="ECO:0007669"/>
    <property type="project" value="UniProtKB-KW"/>
</dbReference>
<comment type="caution">
    <text evidence="2">The sequence shown here is derived from an EMBL/GenBank/DDBJ whole genome shotgun (WGS) entry which is preliminary data.</text>
</comment>
<feature type="region of interest" description="Disordered" evidence="1">
    <location>
        <begin position="1"/>
        <end position="21"/>
    </location>
</feature>
<name>A0A8J4T8U5_CLAMG</name>
<dbReference type="AlphaFoldDB" id="A0A8J4T8U5"/>
<feature type="compositionally biased region" description="Polar residues" evidence="1">
    <location>
        <begin position="8"/>
        <end position="20"/>
    </location>
</feature>
<evidence type="ECO:0000313" key="3">
    <source>
        <dbReference type="Proteomes" id="UP000727407"/>
    </source>
</evidence>
<evidence type="ECO:0000313" key="2">
    <source>
        <dbReference type="EMBL" id="KAF5891040.1"/>
    </source>
</evidence>
<reference evidence="2" key="1">
    <citation type="submission" date="2020-07" db="EMBL/GenBank/DDBJ databases">
        <title>Clarias magur genome sequencing, assembly and annotation.</title>
        <authorList>
            <person name="Kushwaha B."/>
            <person name="Kumar R."/>
            <person name="Das P."/>
            <person name="Joshi C.G."/>
            <person name="Kumar D."/>
            <person name="Nagpure N.S."/>
            <person name="Pandey M."/>
            <person name="Agarwal S."/>
            <person name="Srivastava S."/>
            <person name="Singh M."/>
            <person name="Sahoo L."/>
            <person name="Jayasankar P."/>
            <person name="Meher P.K."/>
            <person name="Koringa P.G."/>
            <person name="Iquebal M.A."/>
            <person name="Das S.P."/>
            <person name="Bit A."/>
            <person name="Patnaik S."/>
            <person name="Patel N."/>
            <person name="Shah T.M."/>
            <person name="Hinsu A."/>
            <person name="Jena J.K."/>
        </authorList>
    </citation>
    <scope>NUCLEOTIDE SEQUENCE</scope>
    <source>
        <strain evidence="2">CIFAMagur01</strain>
        <tissue evidence="2">Testis</tissue>
    </source>
</reference>